<proteinExistence type="predicted"/>
<dbReference type="PROSITE" id="PS50404">
    <property type="entry name" value="GST_NTER"/>
    <property type="match status" value="1"/>
</dbReference>
<dbReference type="Gene3D" id="1.20.1050.10">
    <property type="match status" value="1"/>
</dbReference>
<dbReference type="GO" id="GO:0004364">
    <property type="term" value="F:glutathione transferase activity"/>
    <property type="evidence" value="ECO:0007669"/>
    <property type="project" value="TreeGrafter"/>
</dbReference>
<dbReference type="CDD" id="cd03043">
    <property type="entry name" value="GST_N_1"/>
    <property type="match status" value="1"/>
</dbReference>
<dbReference type="AlphaFoldDB" id="A0A1L9B531"/>
<protein>
    <submittedName>
        <fullName evidence="2">Glutathione S-transferase</fullName>
    </submittedName>
</protein>
<comment type="caution">
    <text evidence="2">The sequence shown here is derived from an EMBL/GenBank/DDBJ whole genome shotgun (WGS) entry which is preliminary data.</text>
</comment>
<dbReference type="PANTHER" id="PTHR42673">
    <property type="entry name" value="MALEYLACETOACETATE ISOMERASE"/>
    <property type="match status" value="1"/>
</dbReference>
<keyword evidence="3" id="KW-1185">Reference proteome</keyword>
<evidence type="ECO:0000259" key="1">
    <source>
        <dbReference type="PROSITE" id="PS50404"/>
    </source>
</evidence>
<dbReference type="STRING" id="83449.BON30_29155"/>
<dbReference type="Pfam" id="PF13410">
    <property type="entry name" value="GST_C_2"/>
    <property type="match status" value="1"/>
</dbReference>
<dbReference type="InterPro" id="IPR004045">
    <property type="entry name" value="Glutathione_S-Trfase_N"/>
</dbReference>
<dbReference type="SUPFAM" id="SSF52833">
    <property type="entry name" value="Thioredoxin-like"/>
    <property type="match status" value="1"/>
</dbReference>
<dbReference type="Pfam" id="PF13409">
    <property type="entry name" value="GST_N_2"/>
    <property type="match status" value="1"/>
</dbReference>
<dbReference type="InterPro" id="IPR040079">
    <property type="entry name" value="Glutathione_S-Trfase"/>
</dbReference>
<name>A0A1L9B531_9BACT</name>
<dbReference type="CDD" id="cd03194">
    <property type="entry name" value="GST_C_3"/>
    <property type="match status" value="1"/>
</dbReference>
<reference evidence="2 3" key="2">
    <citation type="submission" date="2016-12" db="EMBL/GenBank/DDBJ databases">
        <title>Draft Genome Sequence of Cystobacter ferrugineus Strain Cbfe23.</title>
        <authorList>
            <person name="Akbar S."/>
            <person name="Dowd S.E."/>
            <person name="Stevens D.C."/>
        </authorList>
    </citation>
    <scope>NUCLEOTIDE SEQUENCE [LARGE SCALE GENOMIC DNA]</scope>
    <source>
        <strain evidence="2 3">Cbfe23</strain>
    </source>
</reference>
<gene>
    <name evidence="2" type="ORF">BON30_29155</name>
</gene>
<dbReference type="SUPFAM" id="SSF47616">
    <property type="entry name" value="GST C-terminal domain-like"/>
    <property type="match status" value="1"/>
</dbReference>
<dbReference type="RefSeq" id="WP_071901695.1">
    <property type="nucleotide sequence ID" value="NZ_MPIN01000008.1"/>
</dbReference>
<dbReference type="GO" id="GO:0016034">
    <property type="term" value="F:maleylacetoacetate isomerase activity"/>
    <property type="evidence" value="ECO:0007669"/>
    <property type="project" value="TreeGrafter"/>
</dbReference>
<dbReference type="Proteomes" id="UP000182229">
    <property type="component" value="Unassembled WGS sequence"/>
</dbReference>
<sequence length="216" mass="23784">MTALTLVVASKNYSSWSLRPYLALAHTGQPFREVVIPLDQPDTASNIAKYSPSGRVPALQHGELMIWDSLAICEYLAEQFPEARLWPQAREARAVARAVTAEMHSGFVTLRTHMTMDISARKPGQGRAPGVAEDIARITSLWQDCRSRFGQGGPFLFGAFSIADAFYAPVVTRFVTYAVELDAVCAAYRDAVLALPAMKAWTEAARHEPPLARYAK</sequence>
<dbReference type="GO" id="GO:0006559">
    <property type="term" value="P:L-phenylalanine catabolic process"/>
    <property type="evidence" value="ECO:0007669"/>
    <property type="project" value="TreeGrafter"/>
</dbReference>
<feature type="domain" description="GST N-terminal" evidence="1">
    <location>
        <begin position="4"/>
        <end position="84"/>
    </location>
</feature>
<dbReference type="GO" id="GO:0006749">
    <property type="term" value="P:glutathione metabolic process"/>
    <property type="evidence" value="ECO:0007669"/>
    <property type="project" value="TreeGrafter"/>
</dbReference>
<dbReference type="OrthoDB" id="9799538at2"/>
<accession>A0A1L9B531</accession>
<dbReference type="InterPro" id="IPR036249">
    <property type="entry name" value="Thioredoxin-like_sf"/>
</dbReference>
<reference evidence="3" key="1">
    <citation type="submission" date="2016-11" db="EMBL/GenBank/DDBJ databases">
        <authorList>
            <person name="Shukria A."/>
            <person name="Stevens D.C."/>
        </authorList>
    </citation>
    <scope>NUCLEOTIDE SEQUENCE [LARGE SCALE GENOMIC DNA]</scope>
    <source>
        <strain evidence="3">Cbfe23</strain>
    </source>
</reference>
<organism evidence="2 3">
    <name type="scientific">Cystobacter ferrugineus</name>
    <dbReference type="NCBI Taxonomy" id="83449"/>
    <lineage>
        <taxon>Bacteria</taxon>
        <taxon>Pseudomonadati</taxon>
        <taxon>Myxococcota</taxon>
        <taxon>Myxococcia</taxon>
        <taxon>Myxococcales</taxon>
        <taxon>Cystobacterineae</taxon>
        <taxon>Archangiaceae</taxon>
        <taxon>Cystobacter</taxon>
    </lineage>
</organism>
<evidence type="ECO:0000313" key="3">
    <source>
        <dbReference type="Proteomes" id="UP000182229"/>
    </source>
</evidence>
<dbReference type="InterPro" id="IPR036282">
    <property type="entry name" value="Glutathione-S-Trfase_C_sf"/>
</dbReference>
<dbReference type="SFLD" id="SFLDS00019">
    <property type="entry name" value="Glutathione_Transferase_(cytos"/>
    <property type="match status" value="1"/>
</dbReference>
<keyword evidence="2" id="KW-0808">Transferase</keyword>
<evidence type="ECO:0000313" key="2">
    <source>
        <dbReference type="EMBL" id="OJH37361.1"/>
    </source>
</evidence>
<dbReference type="EMBL" id="MPIN01000008">
    <property type="protein sequence ID" value="OJH37361.1"/>
    <property type="molecule type" value="Genomic_DNA"/>
</dbReference>
<dbReference type="PANTHER" id="PTHR42673:SF4">
    <property type="entry name" value="MALEYLACETOACETATE ISOMERASE"/>
    <property type="match status" value="1"/>
</dbReference>
<dbReference type="Gene3D" id="3.40.30.10">
    <property type="entry name" value="Glutaredoxin"/>
    <property type="match status" value="1"/>
</dbReference>